<evidence type="ECO:0000313" key="3">
    <source>
        <dbReference type="Proteomes" id="UP001472677"/>
    </source>
</evidence>
<dbReference type="InterPro" id="IPR001810">
    <property type="entry name" value="F-box_dom"/>
</dbReference>
<proteinExistence type="predicted"/>
<feature type="domain" description="F-box" evidence="1">
    <location>
        <begin position="8"/>
        <end position="57"/>
    </location>
</feature>
<comment type="caution">
    <text evidence="2">The sequence shown here is derived from an EMBL/GenBank/DDBJ whole genome shotgun (WGS) entry which is preliminary data.</text>
</comment>
<accession>A0ABR2DJI5</accession>
<evidence type="ECO:0000313" key="2">
    <source>
        <dbReference type="EMBL" id="KAK8541588.1"/>
    </source>
</evidence>
<dbReference type="EMBL" id="JBBPBM010000024">
    <property type="protein sequence ID" value="KAK8541588.1"/>
    <property type="molecule type" value="Genomic_DNA"/>
</dbReference>
<reference evidence="2 3" key="1">
    <citation type="journal article" date="2024" name="G3 (Bethesda)">
        <title>Genome assembly of Hibiscus sabdariffa L. provides insights into metabolisms of medicinal natural products.</title>
        <authorList>
            <person name="Kim T."/>
        </authorList>
    </citation>
    <scope>NUCLEOTIDE SEQUENCE [LARGE SCALE GENOMIC DNA]</scope>
    <source>
        <strain evidence="2">TK-2024</strain>
        <tissue evidence="2">Old leaves</tissue>
    </source>
</reference>
<dbReference type="PROSITE" id="PS50181">
    <property type="entry name" value="FBOX"/>
    <property type="match status" value="1"/>
</dbReference>
<dbReference type="SUPFAM" id="SSF81383">
    <property type="entry name" value="F-box domain"/>
    <property type="match status" value="1"/>
</dbReference>
<dbReference type="InterPro" id="IPR055294">
    <property type="entry name" value="FBL60-like"/>
</dbReference>
<gene>
    <name evidence="2" type="ORF">V6N12_014217</name>
</gene>
<name>A0ABR2DJI5_9ROSI</name>
<evidence type="ECO:0000259" key="1">
    <source>
        <dbReference type="PROSITE" id="PS50181"/>
    </source>
</evidence>
<dbReference type="Proteomes" id="UP001472677">
    <property type="component" value="Unassembled WGS sequence"/>
</dbReference>
<sequence length="151" mass="17337">MAKKLRMGDLFDGLPLDVIIHILGYLPTKDAVKTSILSSKWRNRFVLLYSFDFYDCLQNVSPANIDKFRSFVERLLSHTGTDLDKISLYAWEADRLDVWIPKLLSQSLKELVLGSERPYTLPDSLFSYQTLVSLKLDIGGEYVSSFPLRNI</sequence>
<dbReference type="Pfam" id="PF00646">
    <property type="entry name" value="F-box"/>
    <property type="match status" value="1"/>
</dbReference>
<protein>
    <recommendedName>
        <fullName evidence="1">F-box domain-containing protein</fullName>
    </recommendedName>
</protein>
<keyword evidence="3" id="KW-1185">Reference proteome</keyword>
<dbReference type="PANTHER" id="PTHR31293:SF12">
    <property type="entry name" value="RNI-LIKE SUPERFAMILY PROTEIN"/>
    <property type="match status" value="1"/>
</dbReference>
<dbReference type="PANTHER" id="PTHR31293">
    <property type="entry name" value="RNI-LIKE SUPERFAMILY PROTEIN"/>
    <property type="match status" value="1"/>
</dbReference>
<dbReference type="InterPro" id="IPR036047">
    <property type="entry name" value="F-box-like_dom_sf"/>
</dbReference>
<organism evidence="2 3">
    <name type="scientific">Hibiscus sabdariffa</name>
    <name type="common">roselle</name>
    <dbReference type="NCBI Taxonomy" id="183260"/>
    <lineage>
        <taxon>Eukaryota</taxon>
        <taxon>Viridiplantae</taxon>
        <taxon>Streptophyta</taxon>
        <taxon>Embryophyta</taxon>
        <taxon>Tracheophyta</taxon>
        <taxon>Spermatophyta</taxon>
        <taxon>Magnoliopsida</taxon>
        <taxon>eudicotyledons</taxon>
        <taxon>Gunneridae</taxon>
        <taxon>Pentapetalae</taxon>
        <taxon>rosids</taxon>
        <taxon>malvids</taxon>
        <taxon>Malvales</taxon>
        <taxon>Malvaceae</taxon>
        <taxon>Malvoideae</taxon>
        <taxon>Hibiscus</taxon>
    </lineage>
</organism>